<dbReference type="EMBL" id="JAWJWF010000003">
    <property type="protein sequence ID" value="KAK6635166.1"/>
    <property type="molecule type" value="Genomic_DNA"/>
</dbReference>
<keyword evidence="12" id="KW-1185">Reference proteome</keyword>
<keyword evidence="5 9" id="KW-0238">DNA-binding</keyword>
<dbReference type="CDD" id="cd17759">
    <property type="entry name" value="MCM8"/>
    <property type="match status" value="1"/>
</dbReference>
<evidence type="ECO:0000313" key="11">
    <source>
        <dbReference type="EMBL" id="KAK6635166.1"/>
    </source>
</evidence>
<evidence type="ECO:0000256" key="9">
    <source>
        <dbReference type="RuleBase" id="RU004070"/>
    </source>
</evidence>
<dbReference type="PRINTS" id="PR01657">
    <property type="entry name" value="MCMFAMILY"/>
</dbReference>
<dbReference type="InterPro" id="IPR003593">
    <property type="entry name" value="AAA+_ATPase"/>
</dbReference>
<dbReference type="Pfam" id="PF26065">
    <property type="entry name" value="MCM8_N"/>
    <property type="match status" value="1"/>
</dbReference>
<dbReference type="CDD" id="cd22247">
    <property type="entry name" value="MCM8_WHD"/>
    <property type="match status" value="1"/>
</dbReference>
<keyword evidence="6" id="KW-0539">Nucleus</keyword>
<name>A0ABR1B5C9_POLSC</name>
<organism evidence="11 12">
    <name type="scientific">Polyplax serrata</name>
    <name type="common">Common mouse louse</name>
    <dbReference type="NCBI Taxonomy" id="468196"/>
    <lineage>
        <taxon>Eukaryota</taxon>
        <taxon>Metazoa</taxon>
        <taxon>Ecdysozoa</taxon>
        <taxon>Arthropoda</taxon>
        <taxon>Hexapoda</taxon>
        <taxon>Insecta</taxon>
        <taxon>Pterygota</taxon>
        <taxon>Neoptera</taxon>
        <taxon>Paraneoptera</taxon>
        <taxon>Psocodea</taxon>
        <taxon>Troctomorpha</taxon>
        <taxon>Phthiraptera</taxon>
        <taxon>Anoplura</taxon>
        <taxon>Polyplacidae</taxon>
        <taxon>Polyplax</taxon>
    </lineage>
</organism>
<evidence type="ECO:0000259" key="10">
    <source>
        <dbReference type="PROSITE" id="PS50051"/>
    </source>
</evidence>
<dbReference type="InterPro" id="IPR056875">
    <property type="entry name" value="MCM8/REC_WHD"/>
</dbReference>
<dbReference type="Pfam" id="PF17855">
    <property type="entry name" value="MCM_lid"/>
    <property type="match status" value="1"/>
</dbReference>
<protein>
    <recommendedName>
        <fullName evidence="7">DNA helicase MCM8</fullName>
    </recommendedName>
    <alternativeName>
        <fullName evidence="8">Minichromosome maintenance 8</fullName>
    </alternativeName>
</protein>
<dbReference type="SMART" id="SM00350">
    <property type="entry name" value="MCM"/>
    <property type="match status" value="1"/>
</dbReference>
<sequence>MSNCDRCNKLAAPGRANSKSLTNFAMAESFTPFIFKSSHLFQGGRNVGFRKTTGTNLGYVDKGGESSQTEKRDLISAQNDKNCPYKGWELYFSGYDYEQDSPTVKNVKAFETFLNDNPTLYDAATVERTQTFQIDVNVLYNDKNIKGLWENFEDDLKNSPNHSISCIGLAIHQIVLTQLSDENVSFEPGHEGEIEIDLPMIQVRILNFGPVLHLRNLKSNYFGKLITVKGTVIRVGNIKLTCTWMTFQCDRCEAVQYLKQTDGICTFPLCCVDRECRSKSFTPLLSSPHTKTLNWQCIRLQEIVTDENREGGRVPRTIDCELTADLVETCSPGDVALLTGIIKIKSNEEGSKQKHSNIFHQYMDVVSVINCKNKQKEAIPGIEFSEKNYYGIKEIFSEKNLFRLIVQSLCPAIFGHEIVKAGLVLAMFGGCQRYEDCRANPHVLVVGDPGLGKSRMLQACASATPRGVYVCGNTSTTSGLTVTLARESGGDCVLEAGALVLSDQGCCCIDEFDKMSSQHQALLEAMEQQTVSIAKSGVVCALPCRVSILAAANPVGGHYNKAKTVSENLKLGPSLLSRFDLVFILMDQPSVQADSMLSDHVMAMHSGGKGNVSLSTFSSSMIESPLQCSNRETLIDKLKVPPGEELDLIPHQLLRKYIAYAKQYVKPKLTSEAADILMNFYRELRQCHQNSDSTPVTPRQLESLIRFTEARAKLELREEATAADAEDVIQILRHSLLDMFADEYGDLDFTRSQNGSGMSCKNQVKKFISTLQRVSDIQCKSVFTIQELKNVAKQASISVSDFTGFLSTLNVQGYLLKKGSQLYQLLSVD</sequence>
<comment type="similarity">
    <text evidence="2 9">Belongs to the MCM family.</text>
</comment>
<evidence type="ECO:0000256" key="6">
    <source>
        <dbReference type="ARBA" id="ARBA00023242"/>
    </source>
</evidence>
<evidence type="ECO:0000313" key="12">
    <source>
        <dbReference type="Proteomes" id="UP001359485"/>
    </source>
</evidence>
<dbReference type="Gene3D" id="3.40.50.300">
    <property type="entry name" value="P-loop containing nucleotide triphosphate hydrolases"/>
    <property type="match status" value="1"/>
</dbReference>
<comment type="caution">
    <text evidence="11">The sequence shown here is derived from an EMBL/GenBank/DDBJ whole genome shotgun (WGS) entry which is preliminary data.</text>
</comment>
<evidence type="ECO:0000256" key="8">
    <source>
        <dbReference type="ARBA" id="ARBA00042306"/>
    </source>
</evidence>
<dbReference type="SUPFAM" id="SSF52540">
    <property type="entry name" value="P-loop containing nucleoside triphosphate hydrolases"/>
    <property type="match status" value="1"/>
</dbReference>
<dbReference type="PANTHER" id="PTHR11630">
    <property type="entry name" value="DNA REPLICATION LICENSING FACTOR MCM FAMILY MEMBER"/>
    <property type="match status" value="1"/>
</dbReference>
<reference evidence="11 12" key="1">
    <citation type="submission" date="2023-09" db="EMBL/GenBank/DDBJ databases">
        <title>Genomes of two closely related lineages of the louse Polyplax serrata with different host specificities.</title>
        <authorList>
            <person name="Martinu J."/>
            <person name="Tarabai H."/>
            <person name="Stefka J."/>
            <person name="Hypsa V."/>
        </authorList>
    </citation>
    <scope>NUCLEOTIDE SEQUENCE [LARGE SCALE GENOMIC DNA]</scope>
    <source>
        <strain evidence="11">98ZLc_SE</strain>
    </source>
</reference>
<keyword evidence="4 9" id="KW-0067">ATP-binding</keyword>
<evidence type="ECO:0000256" key="3">
    <source>
        <dbReference type="ARBA" id="ARBA00022741"/>
    </source>
</evidence>
<accession>A0ABR1B5C9</accession>
<dbReference type="PROSITE" id="PS50051">
    <property type="entry name" value="MCM_2"/>
    <property type="match status" value="1"/>
</dbReference>
<dbReference type="SMART" id="SM00382">
    <property type="entry name" value="AAA"/>
    <property type="match status" value="1"/>
</dbReference>
<dbReference type="Pfam" id="PF17207">
    <property type="entry name" value="MCM_OB"/>
    <property type="match status" value="1"/>
</dbReference>
<dbReference type="Pfam" id="PF00493">
    <property type="entry name" value="MCM"/>
    <property type="match status" value="1"/>
</dbReference>
<comment type="subcellular location">
    <subcellularLocation>
        <location evidence="1">Nucleus</location>
    </subcellularLocation>
</comment>
<dbReference type="Pfam" id="PF25051">
    <property type="entry name" value="WHD_MCM8"/>
    <property type="match status" value="1"/>
</dbReference>
<dbReference type="Proteomes" id="UP001359485">
    <property type="component" value="Unassembled WGS sequence"/>
</dbReference>
<dbReference type="InterPro" id="IPR012340">
    <property type="entry name" value="NA-bd_OB-fold"/>
</dbReference>
<evidence type="ECO:0000256" key="4">
    <source>
        <dbReference type="ARBA" id="ARBA00022840"/>
    </source>
</evidence>
<evidence type="ECO:0000256" key="7">
    <source>
        <dbReference type="ARBA" id="ARBA00041084"/>
    </source>
</evidence>
<dbReference type="SUPFAM" id="SSF50249">
    <property type="entry name" value="Nucleic acid-binding proteins"/>
    <property type="match status" value="1"/>
</dbReference>
<proteinExistence type="inferred from homology"/>
<feature type="domain" description="MCM C-terminal AAA(+) ATPase" evidence="10">
    <location>
        <begin position="401"/>
        <end position="601"/>
    </location>
</feature>
<keyword evidence="3 9" id="KW-0547">Nucleotide-binding</keyword>
<dbReference type="PANTHER" id="PTHR11630:SF47">
    <property type="entry name" value="DNA HELICASE MCM8"/>
    <property type="match status" value="1"/>
</dbReference>
<dbReference type="InterPro" id="IPR027417">
    <property type="entry name" value="P-loop_NTPase"/>
</dbReference>
<dbReference type="InterPro" id="IPR033762">
    <property type="entry name" value="MCM_OB"/>
</dbReference>
<dbReference type="InterPro" id="IPR058767">
    <property type="entry name" value="MCM8_N"/>
</dbReference>
<evidence type="ECO:0000256" key="1">
    <source>
        <dbReference type="ARBA" id="ARBA00004123"/>
    </source>
</evidence>
<dbReference type="Gene3D" id="2.20.28.10">
    <property type="match status" value="1"/>
</dbReference>
<dbReference type="InterPro" id="IPR001208">
    <property type="entry name" value="MCM_dom"/>
</dbReference>
<dbReference type="Gene3D" id="2.40.50.140">
    <property type="entry name" value="Nucleic acid-binding proteins"/>
    <property type="match status" value="1"/>
</dbReference>
<dbReference type="InterPro" id="IPR031327">
    <property type="entry name" value="MCM"/>
</dbReference>
<evidence type="ECO:0000256" key="5">
    <source>
        <dbReference type="ARBA" id="ARBA00023125"/>
    </source>
</evidence>
<evidence type="ECO:0000256" key="2">
    <source>
        <dbReference type="ARBA" id="ARBA00008010"/>
    </source>
</evidence>
<gene>
    <name evidence="11" type="ORF">RUM44_000415</name>
</gene>
<dbReference type="InterPro" id="IPR041562">
    <property type="entry name" value="MCM_lid"/>
</dbReference>